<organism evidence="2 3">
    <name type="scientific">Aldrovandia affinis</name>
    <dbReference type="NCBI Taxonomy" id="143900"/>
    <lineage>
        <taxon>Eukaryota</taxon>
        <taxon>Metazoa</taxon>
        <taxon>Chordata</taxon>
        <taxon>Craniata</taxon>
        <taxon>Vertebrata</taxon>
        <taxon>Euteleostomi</taxon>
        <taxon>Actinopterygii</taxon>
        <taxon>Neopterygii</taxon>
        <taxon>Teleostei</taxon>
        <taxon>Notacanthiformes</taxon>
        <taxon>Halosauridae</taxon>
        <taxon>Aldrovandia</taxon>
    </lineage>
</organism>
<evidence type="ECO:0000313" key="2">
    <source>
        <dbReference type="EMBL" id="KAJ8399024.1"/>
    </source>
</evidence>
<sequence length="115" mass="12242">MVTWFQNTLYISTAVSQSQVPSSLLPLLCVQPHRDPGPTGPGGNDVQTAWTGLMGSPLLPPCYDSFALERTAALRNPPAHRPSNVSLQHHPATQNIGSPPSLLGLPSRFPGLPLV</sequence>
<dbReference type="AlphaFoldDB" id="A0AAD7SAN3"/>
<feature type="compositionally biased region" description="Polar residues" evidence="1">
    <location>
        <begin position="83"/>
        <end position="98"/>
    </location>
</feature>
<comment type="caution">
    <text evidence="2">The sequence shown here is derived from an EMBL/GenBank/DDBJ whole genome shotgun (WGS) entry which is preliminary data.</text>
</comment>
<reference evidence="2" key="1">
    <citation type="journal article" date="2023" name="Science">
        <title>Genome structures resolve the early diversification of teleost fishes.</title>
        <authorList>
            <person name="Parey E."/>
            <person name="Louis A."/>
            <person name="Montfort J."/>
            <person name="Bouchez O."/>
            <person name="Roques C."/>
            <person name="Iampietro C."/>
            <person name="Lluch J."/>
            <person name="Castinel A."/>
            <person name="Donnadieu C."/>
            <person name="Desvignes T."/>
            <person name="Floi Bucao C."/>
            <person name="Jouanno E."/>
            <person name="Wen M."/>
            <person name="Mejri S."/>
            <person name="Dirks R."/>
            <person name="Jansen H."/>
            <person name="Henkel C."/>
            <person name="Chen W.J."/>
            <person name="Zahm M."/>
            <person name="Cabau C."/>
            <person name="Klopp C."/>
            <person name="Thompson A.W."/>
            <person name="Robinson-Rechavi M."/>
            <person name="Braasch I."/>
            <person name="Lecointre G."/>
            <person name="Bobe J."/>
            <person name="Postlethwait J.H."/>
            <person name="Berthelot C."/>
            <person name="Roest Crollius H."/>
            <person name="Guiguen Y."/>
        </authorList>
    </citation>
    <scope>NUCLEOTIDE SEQUENCE</scope>
    <source>
        <strain evidence="2">NC1722</strain>
    </source>
</reference>
<name>A0AAD7SAN3_9TELE</name>
<keyword evidence="3" id="KW-1185">Reference proteome</keyword>
<dbReference type="EMBL" id="JAINUG010000086">
    <property type="protein sequence ID" value="KAJ8399024.1"/>
    <property type="molecule type" value="Genomic_DNA"/>
</dbReference>
<proteinExistence type="predicted"/>
<evidence type="ECO:0000256" key="1">
    <source>
        <dbReference type="SAM" id="MobiDB-lite"/>
    </source>
</evidence>
<accession>A0AAD7SAN3</accession>
<evidence type="ECO:0000313" key="3">
    <source>
        <dbReference type="Proteomes" id="UP001221898"/>
    </source>
</evidence>
<gene>
    <name evidence="2" type="ORF">AAFF_G00416910</name>
</gene>
<feature type="region of interest" description="Disordered" evidence="1">
    <location>
        <begin position="74"/>
        <end position="104"/>
    </location>
</feature>
<protein>
    <submittedName>
        <fullName evidence="2">Uncharacterized protein</fullName>
    </submittedName>
</protein>
<dbReference type="Proteomes" id="UP001221898">
    <property type="component" value="Unassembled WGS sequence"/>
</dbReference>